<evidence type="ECO:0000313" key="5">
    <source>
        <dbReference type="EMBL" id="CCT70517.1"/>
    </source>
</evidence>
<dbReference type="InterPro" id="IPR000626">
    <property type="entry name" value="Ubiquitin-like_dom"/>
</dbReference>
<name>S0E9V2_GIBF5</name>
<dbReference type="RefSeq" id="XP_023432596.1">
    <property type="nucleotide sequence ID" value="XM_023579827.1"/>
</dbReference>
<accession>S0E9V2</accession>
<dbReference type="InterPro" id="IPR029071">
    <property type="entry name" value="Ubiquitin-like_domsf"/>
</dbReference>
<dbReference type="SUPFAM" id="SSF54236">
    <property type="entry name" value="Ubiquitin-like"/>
    <property type="match status" value="1"/>
</dbReference>
<evidence type="ECO:0000256" key="2">
    <source>
        <dbReference type="ARBA" id="ARBA00022771"/>
    </source>
</evidence>
<keyword evidence="3" id="KW-0862">Zinc</keyword>
<keyword evidence="6" id="KW-1185">Reference proteome</keyword>
<evidence type="ECO:0000256" key="3">
    <source>
        <dbReference type="ARBA" id="ARBA00022833"/>
    </source>
</evidence>
<dbReference type="InterPro" id="IPR001876">
    <property type="entry name" value="Znf_RanBP2"/>
</dbReference>
<keyword evidence="1" id="KW-0479">Metal-binding</keyword>
<sequence>MIEELTRWTPKVTVSEGVTLDDLTITFRRTIRVPDNKNTSGLPPDQGAFPLFKIQDYARTLPLSMAQKGGLFIPMYQREALWIDFESTKTYAIRIHVGNVNIVSGEPNVPNNATELRRRQLLKKEKSIQDYIVVPDQEWIDGVATAPGQVKQFVAMPIGTGTSIEYQMMNGEETSAGIQFDITRLDPLLSGPKDNINVMVKELGGKISNYFLSRFSRVETLKSFIKAKVGVDVVCQTLVWASQNLKSRDCSLHKFRLQSANYLEDKLRLCDYNLKNGALLHLFTRLRGGSSMIEEQEMNIAAGGLIRQNIVEQPKGEYKKTSQITINVQILNSVSFKRVTGQDPPESPISAATYAKAGHPFFSLDEGPTTIFGNFSDLKSMAQLKGRPERNVGGIPIIDVETKEILRAWVCKACKAKNTAVMRLCKSCKMRRSPLKKRNKIGILNPEGPETPFQFSWEIVEELEKKLTLF</sequence>
<keyword evidence="2" id="KW-0863">Zinc-finger</keyword>
<protein>
    <recommendedName>
        <fullName evidence="4">Ubiquitin-like domain-containing protein</fullName>
    </recommendedName>
</protein>
<gene>
    <name evidence="5" type="ORF">FFUJ_06496</name>
</gene>
<dbReference type="PROSITE" id="PS01358">
    <property type="entry name" value="ZF_RANBP2_1"/>
    <property type="match status" value="1"/>
</dbReference>
<dbReference type="VEuPathDB" id="FungiDB:FFUJ_06496"/>
<feature type="domain" description="Ubiquitin-like" evidence="4">
    <location>
        <begin position="196"/>
        <end position="289"/>
    </location>
</feature>
<dbReference type="HOGENOM" id="CLU_027438_0_0_1"/>
<evidence type="ECO:0000259" key="4">
    <source>
        <dbReference type="PROSITE" id="PS50053"/>
    </source>
</evidence>
<evidence type="ECO:0000256" key="1">
    <source>
        <dbReference type="ARBA" id="ARBA00022723"/>
    </source>
</evidence>
<dbReference type="GO" id="GO:0008270">
    <property type="term" value="F:zinc ion binding"/>
    <property type="evidence" value="ECO:0007669"/>
    <property type="project" value="UniProtKB-KW"/>
</dbReference>
<dbReference type="GeneID" id="35399973"/>
<dbReference type="Proteomes" id="UP000016800">
    <property type="component" value="Chromosome VI"/>
</dbReference>
<dbReference type="PROSITE" id="PS50053">
    <property type="entry name" value="UBIQUITIN_2"/>
    <property type="match status" value="1"/>
</dbReference>
<dbReference type="EMBL" id="HF679028">
    <property type="protein sequence ID" value="CCT70517.1"/>
    <property type="molecule type" value="Genomic_DNA"/>
</dbReference>
<organism evidence="5 6">
    <name type="scientific">Gibberella fujikuroi (strain CBS 195.34 / IMI 58289 / NRRL A-6831)</name>
    <name type="common">Bakanae and foot rot disease fungus</name>
    <name type="synonym">Fusarium fujikuroi</name>
    <dbReference type="NCBI Taxonomy" id="1279085"/>
    <lineage>
        <taxon>Eukaryota</taxon>
        <taxon>Fungi</taxon>
        <taxon>Dikarya</taxon>
        <taxon>Ascomycota</taxon>
        <taxon>Pezizomycotina</taxon>
        <taxon>Sordariomycetes</taxon>
        <taxon>Hypocreomycetidae</taxon>
        <taxon>Hypocreales</taxon>
        <taxon>Nectriaceae</taxon>
        <taxon>Fusarium</taxon>
        <taxon>Fusarium fujikuroi species complex</taxon>
    </lineage>
</organism>
<proteinExistence type="predicted"/>
<dbReference type="STRING" id="1279085.S0E9V2"/>
<dbReference type="Gene3D" id="3.10.20.90">
    <property type="entry name" value="Phosphatidylinositol 3-kinase Catalytic Subunit, Chain A, domain 1"/>
    <property type="match status" value="1"/>
</dbReference>
<dbReference type="AlphaFoldDB" id="S0E9V2"/>
<reference evidence="6" key="1">
    <citation type="journal article" date="2013" name="PLoS Pathog.">
        <title>Deciphering the cryptic genome: genome-wide analyses of the rice pathogen Fusarium fujikuroi reveal complex regulation of secondary metabolism and novel metabolites.</title>
        <authorList>
            <person name="Wiemann P."/>
            <person name="Sieber C.M."/>
            <person name="von Bargen K.W."/>
            <person name="Studt L."/>
            <person name="Niehaus E.M."/>
            <person name="Espino J.J."/>
            <person name="Huss K."/>
            <person name="Michielse C.B."/>
            <person name="Albermann S."/>
            <person name="Wagner D."/>
            <person name="Bergner S.V."/>
            <person name="Connolly L.R."/>
            <person name="Fischer A."/>
            <person name="Reuter G."/>
            <person name="Kleigrewe K."/>
            <person name="Bald T."/>
            <person name="Wingfield B.D."/>
            <person name="Ophir R."/>
            <person name="Freeman S."/>
            <person name="Hippler M."/>
            <person name="Smith K.M."/>
            <person name="Brown D.W."/>
            <person name="Proctor R.H."/>
            <person name="Munsterkotter M."/>
            <person name="Freitag M."/>
            <person name="Humpf H.U."/>
            <person name="Guldener U."/>
            <person name="Tudzynski B."/>
        </authorList>
    </citation>
    <scope>NUCLEOTIDE SEQUENCE [LARGE SCALE GENOMIC DNA]</scope>
    <source>
        <strain evidence="6">CBS 195.34 / IMI 58289 / NRRL A-6831</strain>
    </source>
</reference>
<evidence type="ECO:0000313" key="6">
    <source>
        <dbReference type="Proteomes" id="UP000016800"/>
    </source>
</evidence>